<keyword evidence="4" id="KW-0456">Lyase</keyword>
<name>A0A927F6U3_9BACT</name>
<sequence>MEKLDRGLVAIHKADGKVFLSWRLLGNEPADTAFNVYRNTIAHEQPTDWGAYASRRDRRDGIVKLNEQPIDGATLFVDDNPTLHRKTEYTVRPVRNGKEGAPSKPFTFEAGSSATPYFSVPLQTPEGYHANDASIGDLDGDGDFEIILKQERRAQDNSRRGITDPVFLQAYTLEGELLWQINLGINIRAGAHYTQFMVYDFDGDGKAELACKTGDGTTDGLGNVIGDADADYRNENGYIITGPEYLSVFDGQTGAVLDTVPYEPSRHPTIENPSPDEMKEIWGDGYGNRMDRFLAGVAYLDGKKPSLIMCRGYYTRTVVVAWDLQDGKLKRRWLFDSDATPENRPYRGQGDHSLSIADVDSDGKQEIVYGSMVLDDDGTGLYSTGWGHGDALHVSDLVPSNPGLEVFNIQERFDDQGMNMRDAATGRPIFTVPSVKAADSGGDKGEGPGRGNSVNIDPTYPGAESWAAGAGMTKVFSAAGEWIYDKPQGLPTNFAIWWDGDLQRELLDQNFILKFNPETTALDTLLIAHACTSNNGTKATPAISGDIWGDWREEVIWRTRDSSELRIFTTTIPTEHRMPTLLHDPQYRVALAWQNVAYNQPPHPSFYLGDEAPLPTRPQAAVVDR</sequence>
<dbReference type="SUPFAM" id="SSF69318">
    <property type="entry name" value="Integrin alpha N-terminal domain"/>
    <property type="match status" value="1"/>
</dbReference>
<evidence type="ECO:0000313" key="5">
    <source>
        <dbReference type="Proteomes" id="UP000622317"/>
    </source>
</evidence>
<feature type="domain" description="Rhamnogalacturonan lyase family 11 C-terminal" evidence="3">
    <location>
        <begin position="127"/>
        <end position="617"/>
    </location>
</feature>
<dbReference type="InterPro" id="IPR041624">
    <property type="entry name" value="RGI_lyase"/>
</dbReference>
<evidence type="ECO:0000256" key="1">
    <source>
        <dbReference type="SAM" id="MobiDB-lite"/>
    </source>
</evidence>
<dbReference type="PANTHER" id="PTHR43118:SF1">
    <property type="entry name" value="RHAMNOGALACTURONAN LYASE (EUROFUNG)"/>
    <property type="match status" value="1"/>
</dbReference>
<dbReference type="PANTHER" id="PTHR43118">
    <property type="entry name" value="RHAMNOGALACTURONAN LYASE (EUROFUNG)"/>
    <property type="match status" value="1"/>
</dbReference>
<dbReference type="Pfam" id="PF21348">
    <property type="entry name" value="RGL11_C"/>
    <property type="match status" value="1"/>
</dbReference>
<evidence type="ECO:0000259" key="2">
    <source>
        <dbReference type="Pfam" id="PF18370"/>
    </source>
</evidence>
<dbReference type="Gene3D" id="2.60.40.10">
    <property type="entry name" value="Immunoglobulins"/>
    <property type="match status" value="1"/>
</dbReference>
<organism evidence="4 5">
    <name type="scientific">Pelagicoccus enzymogenes</name>
    <dbReference type="NCBI Taxonomy" id="2773457"/>
    <lineage>
        <taxon>Bacteria</taxon>
        <taxon>Pseudomonadati</taxon>
        <taxon>Verrucomicrobiota</taxon>
        <taxon>Opitutia</taxon>
        <taxon>Puniceicoccales</taxon>
        <taxon>Pelagicoccaceae</taxon>
        <taxon>Pelagicoccus</taxon>
    </lineage>
</organism>
<dbReference type="InterPro" id="IPR034641">
    <property type="entry name" value="RGL11"/>
</dbReference>
<dbReference type="EMBL" id="JACYFG010000007">
    <property type="protein sequence ID" value="MBD5779454.1"/>
    <property type="molecule type" value="Genomic_DNA"/>
</dbReference>
<protein>
    <submittedName>
        <fullName evidence="4">Rhamnogalacturonan lyase</fullName>
    </submittedName>
</protein>
<evidence type="ECO:0000313" key="4">
    <source>
        <dbReference type="EMBL" id="MBD5779454.1"/>
    </source>
</evidence>
<dbReference type="InterPro" id="IPR013783">
    <property type="entry name" value="Ig-like_fold"/>
</dbReference>
<proteinExistence type="predicted"/>
<feature type="region of interest" description="Disordered" evidence="1">
    <location>
        <begin position="433"/>
        <end position="458"/>
    </location>
</feature>
<feature type="domain" description="Rhamnogalacturonan I lyase beta-sheet" evidence="2">
    <location>
        <begin position="1"/>
        <end position="40"/>
    </location>
</feature>
<dbReference type="GO" id="GO:0016829">
    <property type="term" value="F:lyase activity"/>
    <property type="evidence" value="ECO:0007669"/>
    <property type="project" value="UniProtKB-KW"/>
</dbReference>
<keyword evidence="5" id="KW-1185">Reference proteome</keyword>
<accession>A0A927F6U3</accession>
<dbReference type="Pfam" id="PF18370">
    <property type="entry name" value="RGI_lyase"/>
    <property type="match status" value="1"/>
</dbReference>
<reference evidence="4" key="1">
    <citation type="submission" date="2020-09" db="EMBL/GenBank/DDBJ databases">
        <title>Pelagicoccus enzymogenes sp. nov. with an EPS production, isolated from marine sediment.</title>
        <authorList>
            <person name="Feng X."/>
        </authorList>
    </citation>
    <scope>NUCLEOTIDE SEQUENCE</scope>
    <source>
        <strain evidence="4">NFK12</strain>
    </source>
</reference>
<dbReference type="Proteomes" id="UP000622317">
    <property type="component" value="Unassembled WGS sequence"/>
</dbReference>
<evidence type="ECO:0000259" key="3">
    <source>
        <dbReference type="Pfam" id="PF21348"/>
    </source>
</evidence>
<gene>
    <name evidence="4" type="ORF">IEN85_08100</name>
</gene>
<comment type="caution">
    <text evidence="4">The sequence shown here is derived from an EMBL/GenBank/DDBJ whole genome shotgun (WGS) entry which is preliminary data.</text>
</comment>
<dbReference type="CDD" id="cd10318">
    <property type="entry name" value="RGL11"/>
    <property type="match status" value="1"/>
</dbReference>
<dbReference type="AlphaFoldDB" id="A0A927F6U3"/>
<dbReference type="InterPro" id="IPR028994">
    <property type="entry name" value="Integrin_alpha_N"/>
</dbReference>
<dbReference type="InterPro" id="IPR049366">
    <property type="entry name" value="RGL11_C"/>
</dbReference>